<feature type="transmembrane region" description="Helical" evidence="7">
    <location>
        <begin position="192"/>
        <end position="213"/>
    </location>
</feature>
<protein>
    <submittedName>
        <fullName evidence="10">Oligosaccharyltransferase subunit ribophorin ii</fullName>
    </submittedName>
</protein>
<evidence type="ECO:0000256" key="7">
    <source>
        <dbReference type="SAM" id="Phobius"/>
    </source>
</evidence>
<evidence type="ECO:0000259" key="9">
    <source>
        <dbReference type="Pfam" id="PF25147"/>
    </source>
</evidence>
<comment type="subcellular location">
    <subcellularLocation>
        <location evidence="1">Endoplasmic reticulum membrane</location>
        <topology evidence="1">Multi-pass membrane protein</topology>
    </subcellularLocation>
</comment>
<keyword evidence="2 7" id="KW-0812">Transmembrane</keyword>
<keyword evidence="5 7" id="KW-1133">Transmembrane helix</keyword>
<accession>A0A5M8PDQ6</accession>
<dbReference type="GO" id="GO:0016740">
    <property type="term" value="F:transferase activity"/>
    <property type="evidence" value="ECO:0007669"/>
    <property type="project" value="UniProtKB-KW"/>
</dbReference>
<dbReference type="Proteomes" id="UP000324767">
    <property type="component" value="Unassembled WGS sequence"/>
</dbReference>
<keyword evidence="10" id="KW-0808">Transferase</keyword>
<dbReference type="EMBL" id="VXIT01000017">
    <property type="protein sequence ID" value="KAA6407467.1"/>
    <property type="molecule type" value="Genomic_DNA"/>
</dbReference>
<dbReference type="InterPro" id="IPR056790">
    <property type="entry name" value="Ribophorin_II_C"/>
</dbReference>
<feature type="chain" id="PRO_5044343109" evidence="8">
    <location>
        <begin position="23"/>
        <end position="290"/>
    </location>
</feature>
<keyword evidence="3 8" id="KW-0732">Signal</keyword>
<keyword evidence="6 7" id="KW-0472">Membrane</keyword>
<keyword evidence="4" id="KW-0256">Endoplasmic reticulum</keyword>
<dbReference type="InterPro" id="IPR008814">
    <property type="entry name" value="Swp1"/>
</dbReference>
<feature type="signal peptide" evidence="8">
    <location>
        <begin position="1"/>
        <end position="22"/>
    </location>
</feature>
<evidence type="ECO:0000256" key="6">
    <source>
        <dbReference type="ARBA" id="ARBA00023136"/>
    </source>
</evidence>
<dbReference type="GO" id="GO:0006487">
    <property type="term" value="P:protein N-linked glycosylation"/>
    <property type="evidence" value="ECO:0007669"/>
    <property type="project" value="TreeGrafter"/>
</dbReference>
<evidence type="ECO:0000313" key="10">
    <source>
        <dbReference type="EMBL" id="KAA6407467.1"/>
    </source>
</evidence>
<reference evidence="10 11" key="1">
    <citation type="submission" date="2019-09" db="EMBL/GenBank/DDBJ databases">
        <title>The hologenome of the rock-dwelling lichen Lasallia pustulata.</title>
        <authorList>
            <person name="Greshake Tzovaras B."/>
            <person name="Segers F."/>
            <person name="Bicker A."/>
            <person name="Dal Grande F."/>
            <person name="Otte J."/>
            <person name="Hankeln T."/>
            <person name="Schmitt I."/>
            <person name="Ebersberger I."/>
        </authorList>
    </citation>
    <scope>NUCLEOTIDE SEQUENCE [LARGE SCALE GENOMIC DNA]</scope>
    <source>
        <strain evidence="10">A1-1</strain>
    </source>
</reference>
<dbReference type="PANTHER" id="PTHR12640">
    <property type="entry name" value="RIBOPHORIN II"/>
    <property type="match status" value="1"/>
</dbReference>
<feature type="domain" description="Ribophorin II C-terminal" evidence="9">
    <location>
        <begin position="182"/>
        <end position="285"/>
    </location>
</feature>
<organism evidence="10 11">
    <name type="scientific">Lasallia pustulata</name>
    <dbReference type="NCBI Taxonomy" id="136370"/>
    <lineage>
        <taxon>Eukaryota</taxon>
        <taxon>Fungi</taxon>
        <taxon>Dikarya</taxon>
        <taxon>Ascomycota</taxon>
        <taxon>Pezizomycotina</taxon>
        <taxon>Lecanoromycetes</taxon>
        <taxon>OSLEUM clade</taxon>
        <taxon>Umbilicariomycetidae</taxon>
        <taxon>Umbilicariales</taxon>
        <taxon>Umbilicariaceae</taxon>
        <taxon>Lasallia</taxon>
    </lineage>
</organism>
<evidence type="ECO:0000256" key="1">
    <source>
        <dbReference type="ARBA" id="ARBA00004477"/>
    </source>
</evidence>
<dbReference type="PANTHER" id="PTHR12640:SF0">
    <property type="entry name" value="DOLICHYL-DIPHOSPHOOLIGOSACCHARIDE--PROTEIN GLYCOSYLTRANSFERASE SUBUNIT 2"/>
    <property type="match status" value="1"/>
</dbReference>
<evidence type="ECO:0000256" key="3">
    <source>
        <dbReference type="ARBA" id="ARBA00022729"/>
    </source>
</evidence>
<proteinExistence type="predicted"/>
<dbReference type="GO" id="GO:0008250">
    <property type="term" value="C:oligosaccharyltransferase complex"/>
    <property type="evidence" value="ECO:0007669"/>
    <property type="project" value="InterPro"/>
</dbReference>
<gene>
    <name evidence="10" type="ORF">FRX48_08710</name>
</gene>
<evidence type="ECO:0000313" key="11">
    <source>
        <dbReference type="Proteomes" id="UP000324767"/>
    </source>
</evidence>
<evidence type="ECO:0000256" key="2">
    <source>
        <dbReference type="ARBA" id="ARBA00022692"/>
    </source>
</evidence>
<dbReference type="OrthoDB" id="432292at2759"/>
<dbReference type="AlphaFoldDB" id="A0A5M8PDQ6"/>
<comment type="caution">
    <text evidence="10">The sequence shown here is derived from an EMBL/GenBank/DDBJ whole genome shotgun (WGS) entry which is preliminary data.</text>
</comment>
<evidence type="ECO:0000256" key="8">
    <source>
        <dbReference type="SAM" id="SignalP"/>
    </source>
</evidence>
<dbReference type="UniPathway" id="UPA00378"/>
<feature type="transmembrane region" description="Helical" evidence="7">
    <location>
        <begin position="234"/>
        <end position="254"/>
    </location>
</feature>
<sequence>MQLQKPLLVYALLAGAASLVTAASSWGFDDATISVQAKGAGVSGGSKEKLIENKALSQPIQLGASDTLKILLTAQEDKRPKRPHQAFLQITEPATGLGTSYALAVRENGKGKIELTHKDIPSQLLTSSTPLSASLVIGSFGSSKPYNSRAFDLSIKLDSAAPSTSQEKPLRYGKLPEIHHIFRSDPKSPPKVISIFFTGAVIAALPVLLITWLSLGANLSHLSKAIGSSPLSHALFFGSILAMEGIFFMYYTSWNLFQTLPAAVAVGSVTFLSGSRALTEVQERRLTGLR</sequence>
<evidence type="ECO:0000256" key="4">
    <source>
        <dbReference type="ARBA" id="ARBA00022824"/>
    </source>
</evidence>
<evidence type="ECO:0000256" key="5">
    <source>
        <dbReference type="ARBA" id="ARBA00022989"/>
    </source>
</evidence>
<dbReference type="Pfam" id="PF25147">
    <property type="entry name" value="Ribophorin_II_C"/>
    <property type="match status" value="1"/>
</dbReference>
<name>A0A5M8PDQ6_9LECA</name>